<comment type="caution">
    <text evidence="11">The sequence shown here is derived from an EMBL/GenBank/DDBJ whole genome shotgun (WGS) entry which is preliminary data.</text>
</comment>
<dbReference type="AlphaFoldDB" id="A0AA38SDC0"/>
<keyword evidence="2 9" id="KW-0597">Phosphoprotein</keyword>
<keyword evidence="4 9" id="KW-0067">ATP-binding</keyword>
<keyword evidence="6 9" id="KW-0520">NAD</keyword>
<feature type="binding site" evidence="9">
    <location>
        <position position="128"/>
    </location>
    <ligand>
        <name>(6S)-NADPHX</name>
        <dbReference type="ChEBI" id="CHEBI:64076"/>
    </ligand>
</feature>
<sequence>MSAATKQLISRAKLLVPPMLENFHKGQLGRVAVIGGSEDYTGAPYFSAMASARLGCDMSHVICTPTAATVIKSYSPNLMVHPLMRSALTAGPSGNAPVSGETEQDPDKIAQPIIDLLPRIHVLVVGPGLGRDELMHEVCRRVLRAARGQGTPFVVDADALALVSGDPDLVKGYELAVLTPNVVEFGRLTGALGIDREVEKLKEEAGESAKVEALARTLGGVTVVQKGARDLISNGKTTLTVDLKGGLKRSGGQGDTLTGSIATFLGWRKAYHDKIWETKGGVDEHESVALAVFGGASITRECSRLAFAKKGRSLQASDLTEEVHTAFMNIFGEVEEEE</sequence>
<evidence type="ECO:0000313" key="11">
    <source>
        <dbReference type="EMBL" id="KAJ9164775.1"/>
    </source>
</evidence>
<evidence type="ECO:0000256" key="5">
    <source>
        <dbReference type="ARBA" id="ARBA00022857"/>
    </source>
</evidence>
<evidence type="ECO:0000313" key="12">
    <source>
        <dbReference type="Proteomes" id="UP001174691"/>
    </source>
</evidence>
<dbReference type="InterPro" id="IPR017953">
    <property type="entry name" value="Carbohydrate_kinase_pred_CS"/>
</dbReference>
<dbReference type="CDD" id="cd01171">
    <property type="entry name" value="YXKO-related"/>
    <property type="match status" value="1"/>
</dbReference>
<comment type="catalytic activity">
    <reaction evidence="9">
        <text>(6S)-NADHX + ATP = ADP + phosphate + NADH + H(+)</text>
        <dbReference type="Rhea" id="RHEA:19017"/>
        <dbReference type="ChEBI" id="CHEBI:15378"/>
        <dbReference type="ChEBI" id="CHEBI:30616"/>
        <dbReference type="ChEBI" id="CHEBI:43474"/>
        <dbReference type="ChEBI" id="CHEBI:57945"/>
        <dbReference type="ChEBI" id="CHEBI:64074"/>
        <dbReference type="ChEBI" id="CHEBI:456216"/>
        <dbReference type="EC" id="4.2.1.93"/>
    </reaction>
</comment>
<dbReference type="Gene3D" id="3.40.1190.20">
    <property type="match status" value="1"/>
</dbReference>
<dbReference type="GO" id="GO:0005524">
    <property type="term" value="F:ATP binding"/>
    <property type="evidence" value="ECO:0007669"/>
    <property type="project" value="UniProtKB-KW"/>
</dbReference>
<dbReference type="FunFam" id="3.40.1190.20:FF:000043">
    <property type="entry name" value="ATP-dependent (S)-NAD(P)H-hydrate dehydratase"/>
    <property type="match status" value="1"/>
</dbReference>
<reference evidence="11" key="1">
    <citation type="submission" date="2022-07" db="EMBL/GenBank/DDBJ databases">
        <title>Fungi with potential for degradation of polypropylene.</title>
        <authorList>
            <person name="Gostincar C."/>
        </authorList>
    </citation>
    <scope>NUCLEOTIDE SEQUENCE</scope>
    <source>
        <strain evidence="11">EXF-13287</strain>
    </source>
</reference>
<protein>
    <recommendedName>
        <fullName evidence="9">ATP-dependent (S)-NAD(P)H-hydrate dehydratase</fullName>
        <ecNumber evidence="9">4.2.1.93</ecNumber>
    </recommendedName>
    <alternativeName>
        <fullName evidence="9">ATP-dependent NAD(P)HX dehydratase</fullName>
    </alternativeName>
</protein>
<dbReference type="PANTHER" id="PTHR12592">
    <property type="entry name" value="ATP-DEPENDENT (S)-NAD(P)H-HYDRATE DEHYDRATASE FAMILY MEMBER"/>
    <property type="match status" value="1"/>
</dbReference>
<dbReference type="EC" id="4.2.1.93" evidence="9"/>
<feature type="binding site" evidence="9">
    <location>
        <position position="255"/>
    </location>
    <ligand>
        <name>(6S)-NADPHX</name>
        <dbReference type="ChEBI" id="CHEBI:64076"/>
    </ligand>
</feature>
<dbReference type="GO" id="GO:0110051">
    <property type="term" value="P:metabolite repair"/>
    <property type="evidence" value="ECO:0007669"/>
    <property type="project" value="TreeGrafter"/>
</dbReference>
<dbReference type="GO" id="GO:0005737">
    <property type="term" value="C:cytoplasm"/>
    <property type="evidence" value="ECO:0007669"/>
    <property type="project" value="UniProtKB-SubCell"/>
</dbReference>
<comment type="subcellular location">
    <subcellularLocation>
        <location evidence="9">Cytoplasm</location>
    </subcellularLocation>
</comment>
<keyword evidence="7 9" id="KW-0456">Lyase</keyword>
<comment type="catalytic activity">
    <reaction evidence="8 9">
        <text>(6S)-NADPHX + ATP = ADP + phosphate + NADPH + H(+)</text>
        <dbReference type="Rhea" id="RHEA:32231"/>
        <dbReference type="ChEBI" id="CHEBI:15378"/>
        <dbReference type="ChEBI" id="CHEBI:30616"/>
        <dbReference type="ChEBI" id="CHEBI:43474"/>
        <dbReference type="ChEBI" id="CHEBI:57783"/>
        <dbReference type="ChEBI" id="CHEBI:64076"/>
        <dbReference type="ChEBI" id="CHEBI:456216"/>
        <dbReference type="EC" id="4.2.1.93"/>
    </reaction>
</comment>
<evidence type="ECO:0000256" key="7">
    <source>
        <dbReference type="ARBA" id="ARBA00023239"/>
    </source>
</evidence>
<organism evidence="11 12">
    <name type="scientific">Coniochaeta hoffmannii</name>
    <dbReference type="NCBI Taxonomy" id="91930"/>
    <lineage>
        <taxon>Eukaryota</taxon>
        <taxon>Fungi</taxon>
        <taxon>Dikarya</taxon>
        <taxon>Ascomycota</taxon>
        <taxon>Pezizomycotina</taxon>
        <taxon>Sordariomycetes</taxon>
        <taxon>Sordariomycetidae</taxon>
        <taxon>Coniochaetales</taxon>
        <taxon>Coniochaetaceae</taxon>
        <taxon>Coniochaeta</taxon>
    </lineage>
</organism>
<comment type="cofactor">
    <cofactor evidence="9">
        <name>Mg(2+)</name>
        <dbReference type="ChEBI" id="CHEBI:18420"/>
    </cofactor>
</comment>
<evidence type="ECO:0000256" key="4">
    <source>
        <dbReference type="ARBA" id="ARBA00022840"/>
    </source>
</evidence>
<feature type="binding site" evidence="9">
    <location>
        <begin position="181"/>
        <end position="187"/>
    </location>
    <ligand>
        <name>(6S)-NADPHX</name>
        <dbReference type="ChEBI" id="CHEBI:64076"/>
    </ligand>
</feature>
<feature type="binding site" evidence="9">
    <location>
        <begin position="226"/>
        <end position="230"/>
    </location>
    <ligand>
        <name>ATP</name>
        <dbReference type="ChEBI" id="CHEBI:30616"/>
    </ligand>
</feature>
<comment type="similarity">
    <text evidence="9">Belongs to the NnrD/CARKD family.</text>
</comment>
<comment type="function">
    <text evidence="9">Catalyzes the dehydration of the S-form of NAD(P)HX at the expense of ATP, which is converted to ADP. Together with NAD(P)HX epimerase, which catalyzes the epimerization of the S- and R-forms, the enzyme allows the repair of both epimers of NAD(P)HX, a damaged form of NAD(P)H that is a result of enzymatic or heat-dependent hydration.</text>
</comment>
<dbReference type="HAMAP" id="MF_01965">
    <property type="entry name" value="NADHX_dehydratase"/>
    <property type="match status" value="1"/>
</dbReference>
<dbReference type="GO" id="GO:0046496">
    <property type="term" value="P:nicotinamide nucleotide metabolic process"/>
    <property type="evidence" value="ECO:0007669"/>
    <property type="project" value="UniProtKB-UniRule"/>
</dbReference>
<dbReference type="InterPro" id="IPR029056">
    <property type="entry name" value="Ribokinase-like"/>
</dbReference>
<keyword evidence="5" id="KW-0521">NADP</keyword>
<gene>
    <name evidence="11" type="ORF">NKR19_g1087</name>
</gene>
<dbReference type="PROSITE" id="PS01050">
    <property type="entry name" value="YJEF_C_2"/>
    <property type="match status" value="1"/>
</dbReference>
<proteinExistence type="inferred from homology"/>
<feature type="domain" description="YjeF C-terminal" evidence="10">
    <location>
        <begin position="8"/>
        <end position="330"/>
    </location>
</feature>
<dbReference type="GO" id="GO:0047453">
    <property type="term" value="F:ATP-dependent NAD(P)H-hydrate dehydratase activity"/>
    <property type="evidence" value="ECO:0007669"/>
    <property type="project" value="UniProtKB-UniRule"/>
</dbReference>
<evidence type="ECO:0000256" key="3">
    <source>
        <dbReference type="ARBA" id="ARBA00022741"/>
    </source>
</evidence>
<evidence type="ECO:0000256" key="2">
    <source>
        <dbReference type="ARBA" id="ARBA00022553"/>
    </source>
</evidence>
<keyword evidence="3 9" id="KW-0547">Nucleotide-binding</keyword>
<dbReference type="PANTHER" id="PTHR12592:SF0">
    <property type="entry name" value="ATP-DEPENDENT (S)-NAD(P)H-HYDRATE DEHYDRATASE"/>
    <property type="match status" value="1"/>
</dbReference>
<name>A0AA38SDC0_9PEZI</name>
<feature type="binding site" evidence="9">
    <location>
        <begin position="245"/>
        <end position="254"/>
    </location>
    <ligand>
        <name>ATP</name>
        <dbReference type="ChEBI" id="CHEBI:30616"/>
    </ligand>
</feature>
<dbReference type="PROSITE" id="PS51383">
    <property type="entry name" value="YJEF_C_3"/>
    <property type="match status" value="1"/>
</dbReference>
<keyword evidence="1 9" id="KW-0963">Cytoplasm</keyword>
<accession>A0AA38SDC0</accession>
<evidence type="ECO:0000256" key="1">
    <source>
        <dbReference type="ARBA" id="ARBA00022490"/>
    </source>
</evidence>
<dbReference type="Proteomes" id="UP001174691">
    <property type="component" value="Unassembled WGS sequence"/>
</dbReference>
<evidence type="ECO:0000259" key="10">
    <source>
        <dbReference type="PROSITE" id="PS51383"/>
    </source>
</evidence>
<keyword evidence="12" id="KW-1185">Reference proteome</keyword>
<evidence type="ECO:0000256" key="9">
    <source>
        <dbReference type="HAMAP-Rule" id="MF_03157"/>
    </source>
</evidence>
<evidence type="ECO:0000256" key="6">
    <source>
        <dbReference type="ARBA" id="ARBA00023027"/>
    </source>
</evidence>
<evidence type="ECO:0000256" key="8">
    <source>
        <dbReference type="ARBA" id="ARBA00047472"/>
    </source>
</evidence>
<dbReference type="Pfam" id="PF01256">
    <property type="entry name" value="Carb_kinase"/>
    <property type="match status" value="1"/>
</dbReference>
<dbReference type="NCBIfam" id="TIGR00196">
    <property type="entry name" value="yjeF_cterm"/>
    <property type="match status" value="1"/>
</dbReference>
<dbReference type="EMBL" id="JANBVN010000009">
    <property type="protein sequence ID" value="KAJ9164775.1"/>
    <property type="molecule type" value="Genomic_DNA"/>
</dbReference>
<dbReference type="InterPro" id="IPR000631">
    <property type="entry name" value="CARKD"/>
</dbReference>
<dbReference type="SUPFAM" id="SSF53613">
    <property type="entry name" value="Ribokinase-like"/>
    <property type="match status" value="1"/>
</dbReference>